<dbReference type="RefSeq" id="WP_367876551.1">
    <property type="nucleotide sequence ID" value="NZ_JBFNXX010000003.1"/>
</dbReference>
<evidence type="ECO:0000256" key="3">
    <source>
        <dbReference type="ARBA" id="ARBA00023163"/>
    </source>
</evidence>
<dbReference type="InterPro" id="IPR009057">
    <property type="entry name" value="Homeodomain-like_sf"/>
</dbReference>
<dbReference type="PRINTS" id="PR00455">
    <property type="entry name" value="HTHTETR"/>
</dbReference>
<feature type="domain" description="HTH tetR-type" evidence="5">
    <location>
        <begin position="6"/>
        <end position="66"/>
    </location>
</feature>
<evidence type="ECO:0000259" key="5">
    <source>
        <dbReference type="PROSITE" id="PS50977"/>
    </source>
</evidence>
<gene>
    <name evidence="6" type="ORF">AB2B41_04475</name>
</gene>
<keyword evidence="7" id="KW-1185">Reference proteome</keyword>
<dbReference type="InterPro" id="IPR036271">
    <property type="entry name" value="Tet_transcr_reg_TetR-rel_C_sf"/>
</dbReference>
<evidence type="ECO:0000313" key="7">
    <source>
        <dbReference type="Proteomes" id="UP001556098"/>
    </source>
</evidence>
<dbReference type="SUPFAM" id="SSF48498">
    <property type="entry name" value="Tetracyclin repressor-like, C-terminal domain"/>
    <property type="match status" value="1"/>
</dbReference>
<dbReference type="Proteomes" id="UP001556098">
    <property type="component" value="Unassembled WGS sequence"/>
</dbReference>
<organism evidence="6 7">
    <name type="scientific">Sulfitobacter sediminis</name>
    <dbReference type="NCBI Taxonomy" id="3234186"/>
    <lineage>
        <taxon>Bacteria</taxon>
        <taxon>Pseudomonadati</taxon>
        <taxon>Pseudomonadota</taxon>
        <taxon>Alphaproteobacteria</taxon>
        <taxon>Rhodobacterales</taxon>
        <taxon>Roseobacteraceae</taxon>
        <taxon>Sulfitobacter</taxon>
    </lineage>
</organism>
<dbReference type="Gene3D" id="1.10.357.10">
    <property type="entry name" value="Tetracycline Repressor, domain 2"/>
    <property type="match status" value="1"/>
</dbReference>
<comment type="caution">
    <text evidence="6">The sequence shown here is derived from an EMBL/GenBank/DDBJ whole genome shotgun (WGS) entry which is preliminary data.</text>
</comment>
<feature type="DNA-binding region" description="H-T-H motif" evidence="4">
    <location>
        <begin position="29"/>
        <end position="48"/>
    </location>
</feature>
<evidence type="ECO:0000256" key="4">
    <source>
        <dbReference type="PROSITE-ProRule" id="PRU00335"/>
    </source>
</evidence>
<protein>
    <submittedName>
        <fullName evidence="6">TetR/AcrR family transcriptional regulator</fullName>
    </submittedName>
</protein>
<evidence type="ECO:0000256" key="2">
    <source>
        <dbReference type="ARBA" id="ARBA00023125"/>
    </source>
</evidence>
<sequence>MSSIENPTRKRILETTWKLLEKGGASAVRMSDIAKAAKISRQALYLHFPNRAELLVATTRYLDEVHDIQSQLVASRAAETGEERLREWVIVWGNYIPRIYGIAKALMAMQDSDAEAAAAWEGRMQAVREGCAAAVEALARDGALSPELSEKEATDLLWSLLSVRVWEHLCIDCGWEQDRFIAHMQRTLARVLIA</sequence>
<dbReference type="InterPro" id="IPR050109">
    <property type="entry name" value="HTH-type_TetR-like_transc_reg"/>
</dbReference>
<dbReference type="PROSITE" id="PS50977">
    <property type="entry name" value="HTH_TETR_2"/>
    <property type="match status" value="1"/>
</dbReference>
<proteinExistence type="predicted"/>
<name>A0ABV3RJR1_9RHOB</name>
<reference evidence="6 7" key="1">
    <citation type="submission" date="2024-07" db="EMBL/GenBank/DDBJ databases">
        <title>Marimonas sp.nov., isolated from tidal-flat sediment.</title>
        <authorList>
            <person name="Jayan J.N."/>
            <person name="Lee S.S."/>
        </authorList>
    </citation>
    <scope>NUCLEOTIDE SEQUENCE [LARGE SCALE GENOMIC DNA]</scope>
    <source>
        <strain evidence="6 7">MJW-29</strain>
    </source>
</reference>
<keyword evidence="3" id="KW-0804">Transcription</keyword>
<dbReference type="SUPFAM" id="SSF46689">
    <property type="entry name" value="Homeodomain-like"/>
    <property type="match status" value="1"/>
</dbReference>
<accession>A0ABV3RJR1</accession>
<keyword evidence="1" id="KW-0805">Transcription regulation</keyword>
<dbReference type="PANTHER" id="PTHR30055">
    <property type="entry name" value="HTH-TYPE TRANSCRIPTIONAL REGULATOR RUTR"/>
    <property type="match status" value="1"/>
</dbReference>
<dbReference type="EMBL" id="JBFNXX010000003">
    <property type="protein sequence ID" value="MEW9918842.1"/>
    <property type="molecule type" value="Genomic_DNA"/>
</dbReference>
<dbReference type="InterPro" id="IPR001647">
    <property type="entry name" value="HTH_TetR"/>
</dbReference>
<evidence type="ECO:0000256" key="1">
    <source>
        <dbReference type="ARBA" id="ARBA00023015"/>
    </source>
</evidence>
<dbReference type="Pfam" id="PF00440">
    <property type="entry name" value="TetR_N"/>
    <property type="match status" value="1"/>
</dbReference>
<keyword evidence="2 4" id="KW-0238">DNA-binding</keyword>
<evidence type="ECO:0000313" key="6">
    <source>
        <dbReference type="EMBL" id="MEW9918842.1"/>
    </source>
</evidence>
<dbReference type="PANTHER" id="PTHR30055:SF234">
    <property type="entry name" value="HTH-TYPE TRANSCRIPTIONAL REGULATOR BETI"/>
    <property type="match status" value="1"/>
</dbReference>